<dbReference type="Gene3D" id="3.30.1120.10">
    <property type="match status" value="1"/>
</dbReference>
<gene>
    <name evidence="8" type="ORF">DJ019_08575</name>
</gene>
<dbReference type="Gene3D" id="3.40.720.10">
    <property type="entry name" value="Alkaline Phosphatase, subunit A"/>
    <property type="match status" value="1"/>
</dbReference>
<proteinExistence type="inferred from homology"/>
<keyword evidence="4" id="KW-0106">Calcium</keyword>
<keyword evidence="3" id="KW-0378">Hydrolase</keyword>
<dbReference type="InterPro" id="IPR050738">
    <property type="entry name" value="Sulfatase"/>
</dbReference>
<dbReference type="OrthoDB" id="9795675at2"/>
<accession>A0A328BH73</accession>
<evidence type="ECO:0000256" key="3">
    <source>
        <dbReference type="ARBA" id="ARBA00022801"/>
    </source>
</evidence>
<dbReference type="PANTHER" id="PTHR42693">
    <property type="entry name" value="ARYLSULFATASE FAMILY MEMBER"/>
    <property type="match status" value="1"/>
</dbReference>
<dbReference type="PROSITE" id="PS00149">
    <property type="entry name" value="SULFATASE_2"/>
    <property type="match status" value="1"/>
</dbReference>
<evidence type="ECO:0000313" key="9">
    <source>
        <dbReference type="Proteomes" id="UP000249524"/>
    </source>
</evidence>
<evidence type="ECO:0000256" key="6">
    <source>
        <dbReference type="SAM" id="SignalP"/>
    </source>
</evidence>
<evidence type="ECO:0000259" key="7">
    <source>
        <dbReference type="Pfam" id="PF00884"/>
    </source>
</evidence>
<dbReference type="InterPro" id="IPR000917">
    <property type="entry name" value="Sulfatase_N"/>
</dbReference>
<dbReference type="RefSeq" id="WP_111275606.1">
    <property type="nucleotide sequence ID" value="NZ_QFYS01000003.1"/>
</dbReference>
<dbReference type="Pfam" id="PF00884">
    <property type="entry name" value="Sulfatase"/>
    <property type="match status" value="1"/>
</dbReference>
<sequence length="515" mass="55496">MKRKILTAAVLVGLALTPLSSVGADRVPTRRPNVIVILADDLGYGDTGVYGSTIVKTPNIDALAADGVRFTQGYVTHPVCAPSRAAILTGRYQQRFGWEFNPVGRDRTGGVARTETFIGDVMKSAGYRTGMVGKWHLGEAAGYQPLDRGFDEFFGVTAGATAFIVDAQPGDEMHTPRGSEGSYRTTVNDPLPPTATEQDRMAYVRERAPVRRGRQVVQVKEYLTDAFTDEAVRFIGANKDRPFFLYVAHTAPHTPLQATKKYVDRYSHIPDKGQRVYAAMVSSLDDSVGAIRAKLRAEGLENNTLIVFLSDNGCAAYVGGACSNAPLSGHKGTHLEGGVRVPFIVAWPGRIPAGRVDGRLVSSLDIAPTAAALAGAKLPKGGDGVDLMPYLAGGNQRTPNPNLYWRAGPNFAIRGGPWKMWIANKADPSEAASSAATITPDGTHATVSPLGQHVMLYDLSKDPQETTNVAAANPGIVQSLKVRIEQWDKANVPPQWTSMRQSVKRQDGQLLKIYD</sequence>
<keyword evidence="6" id="KW-0732">Signal</keyword>
<keyword evidence="2" id="KW-0479">Metal-binding</keyword>
<feature type="signal peptide" evidence="6">
    <location>
        <begin position="1"/>
        <end position="23"/>
    </location>
</feature>
<evidence type="ECO:0000313" key="8">
    <source>
        <dbReference type="EMBL" id="RAK66297.1"/>
    </source>
</evidence>
<reference evidence="8 9" key="1">
    <citation type="submission" date="2018-05" db="EMBL/GenBank/DDBJ databases">
        <authorList>
            <person name="Lanie J.A."/>
            <person name="Ng W.-L."/>
            <person name="Kazmierczak K.M."/>
            <person name="Andrzejewski T.M."/>
            <person name="Davidsen T.M."/>
            <person name="Wayne K.J."/>
            <person name="Tettelin H."/>
            <person name="Glass J.I."/>
            <person name="Rusch D."/>
            <person name="Podicherti R."/>
            <person name="Tsui H.-C.T."/>
            <person name="Winkler M.E."/>
        </authorList>
    </citation>
    <scope>NUCLEOTIDE SEQUENCE [LARGE SCALE GENOMIC DNA]</scope>
    <source>
        <strain evidence="8 9">BUT-10</strain>
    </source>
</reference>
<evidence type="ECO:0000256" key="2">
    <source>
        <dbReference type="ARBA" id="ARBA00022723"/>
    </source>
</evidence>
<dbReference type="GO" id="GO:0004065">
    <property type="term" value="F:arylsulfatase activity"/>
    <property type="evidence" value="ECO:0007669"/>
    <property type="project" value="TreeGrafter"/>
</dbReference>
<feature type="domain" description="Sulfatase N-terminal" evidence="7">
    <location>
        <begin position="32"/>
        <end position="376"/>
    </location>
</feature>
<comment type="caution">
    <text evidence="8">The sequence shown here is derived from an EMBL/GenBank/DDBJ whole genome shotgun (WGS) entry which is preliminary data.</text>
</comment>
<evidence type="ECO:0000256" key="1">
    <source>
        <dbReference type="ARBA" id="ARBA00008779"/>
    </source>
</evidence>
<feature type="chain" id="PRO_5016372115" evidence="6">
    <location>
        <begin position="24"/>
        <end position="515"/>
    </location>
</feature>
<keyword evidence="9" id="KW-1185">Reference proteome</keyword>
<organism evidence="8 9">
    <name type="scientific">Phenylobacterium kunshanense</name>
    <dbReference type="NCBI Taxonomy" id="1445034"/>
    <lineage>
        <taxon>Bacteria</taxon>
        <taxon>Pseudomonadati</taxon>
        <taxon>Pseudomonadota</taxon>
        <taxon>Alphaproteobacteria</taxon>
        <taxon>Caulobacterales</taxon>
        <taxon>Caulobacteraceae</taxon>
        <taxon>Phenylobacterium</taxon>
    </lineage>
</organism>
<evidence type="ECO:0000256" key="5">
    <source>
        <dbReference type="SAM" id="MobiDB-lite"/>
    </source>
</evidence>
<name>A0A328BH73_9CAUL</name>
<dbReference type="EMBL" id="QFYS01000003">
    <property type="protein sequence ID" value="RAK66297.1"/>
    <property type="molecule type" value="Genomic_DNA"/>
</dbReference>
<evidence type="ECO:0000256" key="4">
    <source>
        <dbReference type="ARBA" id="ARBA00022837"/>
    </source>
</evidence>
<dbReference type="PROSITE" id="PS00523">
    <property type="entry name" value="SULFATASE_1"/>
    <property type="match status" value="1"/>
</dbReference>
<dbReference type="GO" id="GO:0046872">
    <property type="term" value="F:metal ion binding"/>
    <property type="evidence" value="ECO:0007669"/>
    <property type="project" value="UniProtKB-KW"/>
</dbReference>
<dbReference type="InterPro" id="IPR024607">
    <property type="entry name" value="Sulfatase_CS"/>
</dbReference>
<dbReference type="PANTHER" id="PTHR42693:SF53">
    <property type="entry name" value="ENDO-4-O-SULFATASE"/>
    <property type="match status" value="1"/>
</dbReference>
<dbReference type="InterPro" id="IPR017850">
    <property type="entry name" value="Alkaline_phosphatase_core_sf"/>
</dbReference>
<dbReference type="Proteomes" id="UP000249524">
    <property type="component" value="Unassembled WGS sequence"/>
</dbReference>
<feature type="region of interest" description="Disordered" evidence="5">
    <location>
        <begin position="169"/>
        <end position="195"/>
    </location>
</feature>
<dbReference type="SUPFAM" id="SSF53649">
    <property type="entry name" value="Alkaline phosphatase-like"/>
    <property type="match status" value="1"/>
</dbReference>
<dbReference type="AlphaFoldDB" id="A0A328BH73"/>
<protein>
    <submittedName>
        <fullName evidence="8">N-acetylgalactosamine-4-sulfatase</fullName>
    </submittedName>
</protein>
<comment type="similarity">
    <text evidence="1">Belongs to the sulfatase family.</text>
</comment>